<reference evidence="8 9" key="1">
    <citation type="submission" date="2016-03" db="EMBL/GenBank/DDBJ databases">
        <title>Mechanisms controlling the formation of the plant cell surface in tip-growing cells are functionally conserved among land plants.</title>
        <authorList>
            <person name="Honkanen S."/>
            <person name="Jones V.A."/>
            <person name="Morieri G."/>
            <person name="Champion C."/>
            <person name="Hetherington A.J."/>
            <person name="Kelly S."/>
            <person name="Saint-Marcoux D."/>
            <person name="Proust H."/>
            <person name="Prescott H."/>
            <person name="Dolan L."/>
        </authorList>
    </citation>
    <scope>NUCLEOTIDE SEQUENCE [LARGE SCALE GENOMIC DNA]</scope>
    <source>
        <strain evidence="9">cv. Tak-1 and cv. Tak-2</strain>
        <tissue evidence="8">Whole gametophyte</tissue>
    </source>
</reference>
<evidence type="ECO:0000313" key="7">
    <source>
        <dbReference type="EMBL" id="BBM97894.1"/>
    </source>
</evidence>
<dbReference type="CDD" id="cd08283">
    <property type="entry name" value="FDH_like_1"/>
    <property type="match status" value="1"/>
</dbReference>
<evidence type="ECO:0000259" key="6">
    <source>
        <dbReference type="SMART" id="SM00829"/>
    </source>
</evidence>
<reference evidence="10" key="3">
    <citation type="journal article" date="2020" name="Curr. Biol.">
        <title>Chromatin organization in early land plants reveals an ancestral association between H3K27me3, transposons, and constitutive heterochromatin.</title>
        <authorList>
            <person name="Montgomery S.A."/>
            <person name="Tanizawa Y."/>
            <person name="Galik B."/>
            <person name="Wang N."/>
            <person name="Ito T."/>
            <person name="Mochizuki T."/>
            <person name="Akimcheva S."/>
            <person name="Bowman J.L."/>
            <person name="Cognat V."/>
            <person name="Marechal-Drouard L."/>
            <person name="Ekker H."/>
            <person name="Hong S.F."/>
            <person name="Kohchi T."/>
            <person name="Lin S.S."/>
            <person name="Liu L.D."/>
            <person name="Nakamura Y."/>
            <person name="Valeeva L.R."/>
            <person name="Shakirov E.V."/>
            <person name="Shippen D.E."/>
            <person name="Wei W.L."/>
            <person name="Yagura M."/>
            <person name="Yamaoka S."/>
            <person name="Yamato K.T."/>
            <person name="Liu C."/>
            <person name="Berger F."/>
        </authorList>
    </citation>
    <scope>NUCLEOTIDE SEQUENCE [LARGE SCALE GENOMIC DNA]</scope>
    <source>
        <strain evidence="10">Tak-1</strain>
    </source>
</reference>
<keyword evidence="4" id="KW-0560">Oxidoreductase</keyword>
<dbReference type="InterPro" id="IPR011032">
    <property type="entry name" value="GroES-like_sf"/>
</dbReference>
<dbReference type="Pfam" id="PF08240">
    <property type="entry name" value="ADH_N"/>
    <property type="match status" value="1"/>
</dbReference>
<dbReference type="Proteomes" id="UP001162541">
    <property type="component" value="Chromosome 1"/>
</dbReference>
<protein>
    <recommendedName>
        <fullName evidence="6">Enoyl reductase (ER) domain-containing protein</fullName>
    </recommendedName>
</protein>
<sequence>MSETAPNVTVSPKVDDTRLMKAVEWHGKKDVRVNSKRPMPLVTDPRDVVLQVTSSAICGSDLHLYLGNMLGMVPGDILGHEFMGVVHEVGPDVKSVKKGDRVVVCFDIGCGECYFCSKLQAFSCCGNTNPSQEEKAMYGDRTAGFFGYSHLTGGYPGGQAEYVRVPFADVNTLKVPENLSDEKVVLLSDILPTAWHANELGEVGQGDVVAIWGAGPVGILAAHCAQARGAKEVFLIDAVQYRLDFAKQKLPGLRTINFKQEKVYEALRKVASHGIDVGIDAVGMHYADSVLHKLQMMTMLETDTPEIVNDIVYNVRKGGRVSIVGAYAGYTNHFNLGAFMEKSLTMRGGQTPVQKYWKHLLELVQKSQLNPSLVITHQQPLEKAPELYKTFNDKVDNCIKVVMHPGLA</sequence>
<evidence type="ECO:0000313" key="10">
    <source>
        <dbReference type="Proteomes" id="UP001162541"/>
    </source>
</evidence>
<dbReference type="PROSITE" id="PS00059">
    <property type="entry name" value="ADH_ZINC"/>
    <property type="match status" value="1"/>
</dbReference>
<dbReference type="InterPro" id="IPR013154">
    <property type="entry name" value="ADH-like_N"/>
</dbReference>
<dbReference type="AlphaFoldDB" id="A0A176VPP3"/>
<evidence type="ECO:0000256" key="3">
    <source>
        <dbReference type="ARBA" id="ARBA00022833"/>
    </source>
</evidence>
<dbReference type="InterPro" id="IPR013149">
    <property type="entry name" value="ADH-like_C"/>
</dbReference>
<dbReference type="Gene3D" id="3.90.180.10">
    <property type="entry name" value="Medium-chain alcohol dehydrogenases, catalytic domain"/>
    <property type="match status" value="1"/>
</dbReference>
<comment type="cofactor">
    <cofactor evidence="1 5">
        <name>Zn(2+)</name>
        <dbReference type="ChEBI" id="CHEBI:29105"/>
    </cofactor>
</comment>
<keyword evidence="2 5" id="KW-0479">Metal-binding</keyword>
<dbReference type="GO" id="GO:0008270">
    <property type="term" value="F:zinc ion binding"/>
    <property type="evidence" value="ECO:0007669"/>
    <property type="project" value="InterPro"/>
</dbReference>
<accession>A0A176VPP3</accession>
<gene>
    <name evidence="8" type="ORF">AXG93_2318s1300</name>
    <name evidence="7" type="ORF">Mp_1g09240</name>
</gene>
<feature type="domain" description="Enoyl reductase (ER)" evidence="6">
    <location>
        <begin position="27"/>
        <end position="403"/>
    </location>
</feature>
<evidence type="ECO:0000256" key="2">
    <source>
        <dbReference type="ARBA" id="ARBA00022723"/>
    </source>
</evidence>
<keyword evidence="3 5" id="KW-0862">Zinc</keyword>
<comment type="similarity">
    <text evidence="5">Belongs to the zinc-containing alcohol dehydrogenase family.</text>
</comment>
<evidence type="ECO:0000313" key="9">
    <source>
        <dbReference type="Proteomes" id="UP000077202"/>
    </source>
</evidence>
<name>A0A176VPP3_MARPO</name>
<keyword evidence="9" id="KW-1185">Reference proteome</keyword>
<dbReference type="EMBL" id="AP019866">
    <property type="protein sequence ID" value="BBM97894.1"/>
    <property type="molecule type" value="Genomic_DNA"/>
</dbReference>
<dbReference type="Gene3D" id="3.40.50.720">
    <property type="entry name" value="NAD(P)-binding Rossmann-like Domain"/>
    <property type="match status" value="1"/>
</dbReference>
<dbReference type="InterPro" id="IPR036291">
    <property type="entry name" value="NAD(P)-bd_dom_sf"/>
</dbReference>
<dbReference type="SUPFAM" id="SSF51735">
    <property type="entry name" value="NAD(P)-binding Rossmann-fold domains"/>
    <property type="match status" value="1"/>
</dbReference>
<evidence type="ECO:0000256" key="4">
    <source>
        <dbReference type="ARBA" id="ARBA00023002"/>
    </source>
</evidence>
<proteinExistence type="inferred from homology"/>
<dbReference type="Pfam" id="PF00107">
    <property type="entry name" value="ADH_zinc_N"/>
    <property type="match status" value="1"/>
</dbReference>
<dbReference type="InterPro" id="IPR020843">
    <property type="entry name" value="ER"/>
</dbReference>
<organism evidence="8 9">
    <name type="scientific">Marchantia polymorpha subsp. ruderalis</name>
    <dbReference type="NCBI Taxonomy" id="1480154"/>
    <lineage>
        <taxon>Eukaryota</taxon>
        <taxon>Viridiplantae</taxon>
        <taxon>Streptophyta</taxon>
        <taxon>Embryophyta</taxon>
        <taxon>Marchantiophyta</taxon>
        <taxon>Marchantiopsida</taxon>
        <taxon>Marchantiidae</taxon>
        <taxon>Marchantiales</taxon>
        <taxon>Marchantiaceae</taxon>
        <taxon>Marchantia</taxon>
    </lineage>
</organism>
<dbReference type="PANTHER" id="PTHR42813">
    <property type="entry name" value="ZINC-TYPE ALCOHOL DEHYDROGENASE-LIKE"/>
    <property type="match status" value="1"/>
</dbReference>
<dbReference type="EMBL" id="LVLJ01003211">
    <property type="protein sequence ID" value="OAE22383.1"/>
    <property type="molecule type" value="Genomic_DNA"/>
</dbReference>
<dbReference type="SUPFAM" id="SSF50129">
    <property type="entry name" value="GroES-like"/>
    <property type="match status" value="1"/>
</dbReference>
<evidence type="ECO:0000313" key="8">
    <source>
        <dbReference type="EMBL" id="OAE22383.1"/>
    </source>
</evidence>
<evidence type="ECO:0000256" key="1">
    <source>
        <dbReference type="ARBA" id="ARBA00001947"/>
    </source>
</evidence>
<dbReference type="InterPro" id="IPR002328">
    <property type="entry name" value="ADH_Zn_CS"/>
</dbReference>
<dbReference type="GO" id="GO:0016491">
    <property type="term" value="F:oxidoreductase activity"/>
    <property type="evidence" value="ECO:0007669"/>
    <property type="project" value="UniProtKB-KW"/>
</dbReference>
<dbReference type="Proteomes" id="UP000077202">
    <property type="component" value="Unassembled WGS sequence"/>
</dbReference>
<reference evidence="7" key="2">
    <citation type="journal article" date="2019" name="Curr. Biol.">
        <title>Chromatin organization in early land plants reveals an ancestral association between H3K27me3, transposons, and constitutive heterochromatin.</title>
        <authorList>
            <person name="Montgomery S.A."/>
            <person name="Tanizawa Y."/>
            <person name="Galik B."/>
            <person name="Wang N."/>
            <person name="Ito T."/>
            <person name="Mochizuki T."/>
            <person name="Akimcheva S."/>
            <person name="Bowman J."/>
            <person name="Cognat V."/>
            <person name="Drouard L."/>
            <person name="Ekker H."/>
            <person name="Houng S."/>
            <person name="Kohchi T."/>
            <person name="Lin S."/>
            <person name="Liu L.D."/>
            <person name="Nakamura Y."/>
            <person name="Valeeva L.R."/>
            <person name="Shakirov E.V."/>
            <person name="Shippen D.E."/>
            <person name="Wei W."/>
            <person name="Yagura M."/>
            <person name="Yamaoka S."/>
            <person name="Yamato K.T."/>
            <person name="Liu C."/>
            <person name="Berger F."/>
        </authorList>
    </citation>
    <scope>NUCLEOTIDE SEQUENCE [LARGE SCALE GENOMIC DNA]</scope>
    <source>
        <strain evidence="7">Tak-1</strain>
    </source>
</reference>
<dbReference type="PANTHER" id="PTHR42813:SF1">
    <property type="entry name" value="DEHYDROGENASE, PUTATIVE (AFU_ORTHOLOGUE AFUA_5G03930)-RELATED"/>
    <property type="match status" value="1"/>
</dbReference>
<evidence type="ECO:0000256" key="5">
    <source>
        <dbReference type="RuleBase" id="RU361277"/>
    </source>
</evidence>
<dbReference type="SMART" id="SM00829">
    <property type="entry name" value="PKS_ER"/>
    <property type="match status" value="1"/>
</dbReference>